<dbReference type="AlphaFoldDB" id="A0AA40EG70"/>
<evidence type="ECO:0000256" key="1">
    <source>
        <dbReference type="SAM" id="MobiDB-lite"/>
    </source>
</evidence>
<protein>
    <recommendedName>
        <fullName evidence="4">Hemerythrin-like domain-containing protein</fullName>
    </recommendedName>
</protein>
<dbReference type="PANTHER" id="PTHR38048">
    <property type="entry name" value="EXPRESSED PROTEIN"/>
    <property type="match status" value="1"/>
</dbReference>
<keyword evidence="3" id="KW-1185">Reference proteome</keyword>
<dbReference type="Proteomes" id="UP001172101">
    <property type="component" value="Unassembled WGS sequence"/>
</dbReference>
<reference evidence="2" key="1">
    <citation type="submission" date="2023-06" db="EMBL/GenBank/DDBJ databases">
        <title>Genome-scale phylogeny and comparative genomics of the fungal order Sordariales.</title>
        <authorList>
            <consortium name="Lawrence Berkeley National Laboratory"/>
            <person name="Hensen N."/>
            <person name="Bonometti L."/>
            <person name="Westerberg I."/>
            <person name="Brannstrom I.O."/>
            <person name="Guillou S."/>
            <person name="Cros-Aarteil S."/>
            <person name="Calhoun S."/>
            <person name="Haridas S."/>
            <person name="Kuo A."/>
            <person name="Mondo S."/>
            <person name="Pangilinan J."/>
            <person name="Riley R."/>
            <person name="LaButti K."/>
            <person name="Andreopoulos B."/>
            <person name="Lipzen A."/>
            <person name="Chen C."/>
            <person name="Yanf M."/>
            <person name="Daum C."/>
            <person name="Ng V."/>
            <person name="Clum A."/>
            <person name="Steindorff A."/>
            <person name="Ohm R."/>
            <person name="Martin F."/>
            <person name="Silar P."/>
            <person name="Natvig D."/>
            <person name="Lalanne C."/>
            <person name="Gautier V."/>
            <person name="Ament-velasquez S.L."/>
            <person name="Kruys A."/>
            <person name="Hutchinson M.I."/>
            <person name="Powell A.J."/>
            <person name="Barry K."/>
            <person name="Miller A.N."/>
            <person name="Grigoriev I.V."/>
            <person name="Debuchy R."/>
            <person name="Gladieux P."/>
            <person name="Thoren M.H."/>
            <person name="Johannesson H."/>
        </authorList>
    </citation>
    <scope>NUCLEOTIDE SEQUENCE</scope>
    <source>
        <strain evidence="2">SMH2392-1A</strain>
    </source>
</reference>
<dbReference type="EMBL" id="JAUIRO010000001">
    <property type="protein sequence ID" value="KAK0734118.1"/>
    <property type="molecule type" value="Genomic_DNA"/>
</dbReference>
<feature type="compositionally biased region" description="Basic and acidic residues" evidence="1">
    <location>
        <begin position="173"/>
        <end position="198"/>
    </location>
</feature>
<feature type="region of interest" description="Disordered" evidence="1">
    <location>
        <begin position="161"/>
        <end position="198"/>
    </location>
</feature>
<evidence type="ECO:0000313" key="2">
    <source>
        <dbReference type="EMBL" id="KAK0734118.1"/>
    </source>
</evidence>
<proteinExistence type="predicted"/>
<organism evidence="2 3">
    <name type="scientific">Lasiosphaeria miniovina</name>
    <dbReference type="NCBI Taxonomy" id="1954250"/>
    <lineage>
        <taxon>Eukaryota</taxon>
        <taxon>Fungi</taxon>
        <taxon>Dikarya</taxon>
        <taxon>Ascomycota</taxon>
        <taxon>Pezizomycotina</taxon>
        <taxon>Sordariomycetes</taxon>
        <taxon>Sordariomycetidae</taxon>
        <taxon>Sordariales</taxon>
        <taxon>Lasiosphaeriaceae</taxon>
        <taxon>Lasiosphaeria</taxon>
    </lineage>
</organism>
<dbReference type="PANTHER" id="PTHR38048:SF2">
    <property type="entry name" value="HEMERYTHRIN-LIKE DOMAIN-CONTAINING PROTEIN"/>
    <property type="match status" value="1"/>
</dbReference>
<dbReference type="RefSeq" id="XP_060302995.1">
    <property type="nucleotide sequence ID" value="XM_060436689.1"/>
</dbReference>
<evidence type="ECO:0008006" key="4">
    <source>
        <dbReference type="Google" id="ProtNLM"/>
    </source>
</evidence>
<sequence length="198" mass="21899">MAAAVPPMYTNTPLVVIATPQFETGETDPFTVAASHMALSHNAFIRGFNSIYQRAPRVPPAMKNDFVGYCIAWHACVAAHHRFEETELFPNLDKAASQHGLWGAAFHGGMGRFKGYLLEEGAGFSGTGLMAIMNSFKEQLHSHLKAEPPAIVALAKHSTAENGGRWSNQGSKLEYHVSHGSVQRERVRQERRDHRQFS</sequence>
<name>A0AA40EG70_9PEZI</name>
<comment type="caution">
    <text evidence="2">The sequence shown here is derived from an EMBL/GenBank/DDBJ whole genome shotgun (WGS) entry which is preliminary data.</text>
</comment>
<gene>
    <name evidence="2" type="ORF">B0T26DRAFT_635089</name>
</gene>
<dbReference type="InterPro" id="IPR053206">
    <property type="entry name" value="Dimeric_xanthone_biosynth"/>
</dbReference>
<evidence type="ECO:0000313" key="3">
    <source>
        <dbReference type="Proteomes" id="UP001172101"/>
    </source>
</evidence>
<dbReference type="GeneID" id="85319959"/>
<accession>A0AA40EG70</accession>